<evidence type="ECO:0008006" key="3">
    <source>
        <dbReference type="Google" id="ProtNLM"/>
    </source>
</evidence>
<organism evidence="1 2">
    <name type="scientific">Chryseobacterium caseinilyticum</name>
    <dbReference type="NCBI Taxonomy" id="2771428"/>
    <lineage>
        <taxon>Bacteria</taxon>
        <taxon>Pseudomonadati</taxon>
        <taxon>Bacteroidota</taxon>
        <taxon>Flavobacteriia</taxon>
        <taxon>Flavobacteriales</taxon>
        <taxon>Weeksellaceae</taxon>
        <taxon>Chryseobacterium group</taxon>
        <taxon>Chryseobacterium</taxon>
    </lineage>
</organism>
<evidence type="ECO:0000313" key="2">
    <source>
        <dbReference type="Proteomes" id="UP000637299"/>
    </source>
</evidence>
<dbReference type="Proteomes" id="UP000637299">
    <property type="component" value="Unassembled WGS sequence"/>
</dbReference>
<keyword evidence="2" id="KW-1185">Reference proteome</keyword>
<proteinExistence type="predicted"/>
<dbReference type="EMBL" id="JACYFS010000003">
    <property type="protein sequence ID" value="MBD8082900.1"/>
    <property type="molecule type" value="Genomic_DNA"/>
</dbReference>
<evidence type="ECO:0000313" key="1">
    <source>
        <dbReference type="EMBL" id="MBD8082900.1"/>
    </source>
</evidence>
<reference evidence="1 2" key="1">
    <citation type="submission" date="2020-09" db="EMBL/GenBank/DDBJ databases">
        <title>Genome seq and assembly of Chryseobacterium sp.</title>
        <authorList>
            <person name="Chhetri G."/>
        </authorList>
    </citation>
    <scope>NUCLEOTIDE SEQUENCE [LARGE SCALE GENOMIC DNA]</scope>
    <source>
        <strain evidence="1 2">GCR10</strain>
    </source>
</reference>
<name>A0ABR8ZDD1_9FLAO</name>
<accession>A0ABR8ZDD1</accession>
<protein>
    <recommendedName>
        <fullName evidence="3">DUF4340 domain-containing protein</fullName>
    </recommendedName>
</protein>
<gene>
    <name evidence="1" type="ORF">IC610_10785</name>
</gene>
<comment type="caution">
    <text evidence="1">The sequence shown here is derived from an EMBL/GenBank/DDBJ whole genome shotgun (WGS) entry which is preliminary data.</text>
</comment>
<dbReference type="RefSeq" id="WP_191736874.1">
    <property type="nucleotide sequence ID" value="NZ_JACYFS010000003.1"/>
</dbReference>
<sequence length="406" mass="47138">MKRRLLFLVCVIVLLAVYFILYHKNKELKYIPDGADAVVLIDVKNFTRKYLSETVLHPSVWLKEGDKKAGISWKDAGIKIPDFVQLFHLKNEGFSNWYMVLEIKNRKEFESFLKDQNFQTKGNSLYTNGNIFLKINGEICIAGTSQRSFETIESSLKSNKILWNADDFMTDGIGSLGIINGKNRENYSIHLNDENIEISNFTDFKKAETAFSQNINQTDFLTAQLEQKNIQTFSNLFKTEIFSHPEINSVEMNADLKQITDTIISYDYDDNFNEVEKVSYQKIVQPQYLIQIKTKNSDEVWNYFEQKKFISPQNQFTAIPFLPNKISRDENGILINTVNHPKIKKSSEANFILIKNNPLLLSSFKSLSPKITKKVRELESVLYWNDKKQTLVRFQFKSGNLPLILR</sequence>